<name>A0A2Z6LXM9_TRISU</name>
<reference evidence="2" key="1">
    <citation type="journal article" date="2017" name="Front. Plant Sci.">
        <title>Climate Clever Clovers: New Paradigm to Reduce the Environmental Footprint of Ruminants by Breeding Low Methanogenic Forages Utilizing Haplotype Variation.</title>
        <authorList>
            <person name="Kaur P."/>
            <person name="Appels R."/>
            <person name="Bayer P.E."/>
            <person name="Keeble-Gagnere G."/>
            <person name="Wang J."/>
            <person name="Hirakawa H."/>
            <person name="Shirasawa K."/>
            <person name="Vercoe P."/>
            <person name="Stefanova K."/>
            <person name="Durmic Z."/>
            <person name="Nichols P."/>
            <person name="Revell C."/>
            <person name="Isobe S.N."/>
            <person name="Edwards D."/>
            <person name="Erskine W."/>
        </authorList>
    </citation>
    <scope>NUCLEOTIDE SEQUENCE [LARGE SCALE GENOMIC DNA]</scope>
    <source>
        <strain evidence="2">cv. Daliak</strain>
    </source>
</reference>
<gene>
    <name evidence="1" type="ORF">TSUD_37790</name>
</gene>
<dbReference type="AlphaFoldDB" id="A0A2Z6LXM9"/>
<sequence length="64" mass="6931">MTDPEVAAIPAELKLRPMVSTVVDSPEAELRRFLTKILDLVLLAFLTSISKVNVPSGQRADPAV</sequence>
<organism evidence="1 2">
    <name type="scientific">Trifolium subterraneum</name>
    <name type="common">Subterranean clover</name>
    <dbReference type="NCBI Taxonomy" id="3900"/>
    <lineage>
        <taxon>Eukaryota</taxon>
        <taxon>Viridiplantae</taxon>
        <taxon>Streptophyta</taxon>
        <taxon>Embryophyta</taxon>
        <taxon>Tracheophyta</taxon>
        <taxon>Spermatophyta</taxon>
        <taxon>Magnoliopsida</taxon>
        <taxon>eudicotyledons</taxon>
        <taxon>Gunneridae</taxon>
        <taxon>Pentapetalae</taxon>
        <taxon>rosids</taxon>
        <taxon>fabids</taxon>
        <taxon>Fabales</taxon>
        <taxon>Fabaceae</taxon>
        <taxon>Papilionoideae</taxon>
        <taxon>50 kb inversion clade</taxon>
        <taxon>NPAAA clade</taxon>
        <taxon>Hologalegina</taxon>
        <taxon>IRL clade</taxon>
        <taxon>Trifolieae</taxon>
        <taxon>Trifolium</taxon>
    </lineage>
</organism>
<evidence type="ECO:0000313" key="2">
    <source>
        <dbReference type="Proteomes" id="UP000242715"/>
    </source>
</evidence>
<keyword evidence="2" id="KW-1185">Reference proteome</keyword>
<accession>A0A2Z6LXM9</accession>
<dbReference type="Proteomes" id="UP000242715">
    <property type="component" value="Unassembled WGS sequence"/>
</dbReference>
<evidence type="ECO:0000313" key="1">
    <source>
        <dbReference type="EMBL" id="GAU17021.1"/>
    </source>
</evidence>
<dbReference type="EMBL" id="DF973165">
    <property type="protein sequence ID" value="GAU17021.1"/>
    <property type="molecule type" value="Genomic_DNA"/>
</dbReference>
<protein>
    <submittedName>
        <fullName evidence="1">Uncharacterized protein</fullName>
    </submittedName>
</protein>
<proteinExistence type="predicted"/>